<dbReference type="PANTHER" id="PTHR21310">
    <property type="entry name" value="AMINOGLYCOSIDE PHOSPHOTRANSFERASE-RELATED-RELATED"/>
    <property type="match status" value="1"/>
</dbReference>
<dbReference type="InterPro" id="IPR051678">
    <property type="entry name" value="AGP_Transferase"/>
</dbReference>
<evidence type="ECO:0000313" key="2">
    <source>
        <dbReference type="EMBL" id="KTC83779.1"/>
    </source>
</evidence>
<dbReference type="PANTHER" id="PTHR21310:SF42">
    <property type="entry name" value="BIFUNCTIONAL AAC_APH"/>
    <property type="match status" value="1"/>
</dbReference>
<evidence type="ECO:0000259" key="1">
    <source>
        <dbReference type="Pfam" id="PF01636"/>
    </source>
</evidence>
<dbReference type="PATRIC" id="fig|29422.6.peg.1700"/>
<dbReference type="RefSeq" id="WP_058441677.1">
    <property type="nucleotide sequence ID" value="NZ_CAAAHU010000019.1"/>
</dbReference>
<dbReference type="OrthoDB" id="3806873at2"/>
<dbReference type="CDD" id="cd05155">
    <property type="entry name" value="APH_ChoK_like_1"/>
    <property type="match status" value="1"/>
</dbReference>
<dbReference type="AlphaFoldDB" id="A0A0W0SK96"/>
<dbReference type="GO" id="GO:0016740">
    <property type="term" value="F:transferase activity"/>
    <property type="evidence" value="ECO:0007669"/>
    <property type="project" value="UniProtKB-KW"/>
</dbReference>
<sequence length="299" mass="33533">MNSHDTIHIDIPLVYQLISNQFPEWANLTIKPVEFSGWDNRTFHLGEHMTVRLPSNAEYSGQVEKEQHWLPKLAPFLPLLIPTPLAMGKPSKEYPWHWSVYKWLEGNTASIDRIKDLSQFATTLAEFLIALQQCDATGGPLAGEHNFYRGGDLAVYEEETLEAIRVLGNKINTKSATAIWNAARASTWQNPPVWIHGDIATGNLLVNDGQLSAVIDFGQLGIGDPACDLAIAWTFFKGKSRETFRQTLKFDPATWARARGWTLWKALIVCAGLSGTNPDEVERSRQIINEVVNDYITST</sequence>
<dbReference type="Pfam" id="PF01636">
    <property type="entry name" value="APH"/>
    <property type="match status" value="1"/>
</dbReference>
<feature type="domain" description="Aminoglycoside phosphotransferase" evidence="1">
    <location>
        <begin position="30"/>
        <end position="261"/>
    </location>
</feature>
<proteinExistence type="predicted"/>
<dbReference type="Gene3D" id="3.30.200.20">
    <property type="entry name" value="Phosphorylase Kinase, domain 1"/>
    <property type="match status" value="1"/>
</dbReference>
<keyword evidence="3" id="KW-1185">Reference proteome</keyword>
<name>A0A0W0SK96_9GAMM</name>
<organism evidence="2 3">
    <name type="scientific">Legionella brunensis</name>
    <dbReference type="NCBI Taxonomy" id="29422"/>
    <lineage>
        <taxon>Bacteria</taxon>
        <taxon>Pseudomonadati</taxon>
        <taxon>Pseudomonadota</taxon>
        <taxon>Gammaproteobacteria</taxon>
        <taxon>Legionellales</taxon>
        <taxon>Legionellaceae</taxon>
        <taxon>Legionella</taxon>
    </lineage>
</organism>
<dbReference type="Proteomes" id="UP000054742">
    <property type="component" value="Unassembled WGS sequence"/>
</dbReference>
<keyword evidence="2" id="KW-0808">Transferase</keyword>
<dbReference type="Gene3D" id="3.90.1200.10">
    <property type="match status" value="1"/>
</dbReference>
<comment type="caution">
    <text evidence="2">The sequence shown here is derived from an EMBL/GenBank/DDBJ whole genome shotgun (WGS) entry which is preliminary data.</text>
</comment>
<accession>A0A0W0SK96</accession>
<evidence type="ECO:0000313" key="3">
    <source>
        <dbReference type="Proteomes" id="UP000054742"/>
    </source>
</evidence>
<gene>
    <name evidence="2" type="ORF">Lbru_1602</name>
</gene>
<dbReference type="InterPro" id="IPR002575">
    <property type="entry name" value="Aminoglycoside_PTrfase"/>
</dbReference>
<dbReference type="STRING" id="29422.Lbru_1602"/>
<protein>
    <submittedName>
        <fullName evidence="2">Aminoglycoside phosphotransferase</fullName>
    </submittedName>
</protein>
<dbReference type="InterPro" id="IPR011009">
    <property type="entry name" value="Kinase-like_dom_sf"/>
</dbReference>
<reference evidence="2 3" key="1">
    <citation type="submission" date="2015-11" db="EMBL/GenBank/DDBJ databases">
        <title>Genomic analysis of 38 Legionella species identifies large and diverse effector repertoires.</title>
        <authorList>
            <person name="Burstein D."/>
            <person name="Amaro F."/>
            <person name="Zusman T."/>
            <person name="Lifshitz Z."/>
            <person name="Cohen O."/>
            <person name="Gilbert J.A."/>
            <person name="Pupko T."/>
            <person name="Shuman H.A."/>
            <person name="Segal G."/>
        </authorList>
    </citation>
    <scope>NUCLEOTIDE SEQUENCE [LARGE SCALE GENOMIC DNA]</scope>
    <source>
        <strain evidence="2 3">ATCC 43878</strain>
    </source>
</reference>
<dbReference type="EMBL" id="LNXV01000013">
    <property type="protein sequence ID" value="KTC83779.1"/>
    <property type="molecule type" value="Genomic_DNA"/>
</dbReference>
<dbReference type="SUPFAM" id="SSF56112">
    <property type="entry name" value="Protein kinase-like (PK-like)"/>
    <property type="match status" value="1"/>
</dbReference>